<protein>
    <submittedName>
        <fullName evidence="1">Uncharacterized protein</fullName>
    </submittedName>
</protein>
<organism evidence="1 2">
    <name type="scientific">Subtercola boreus</name>
    <dbReference type="NCBI Taxonomy" id="120213"/>
    <lineage>
        <taxon>Bacteria</taxon>
        <taxon>Bacillati</taxon>
        <taxon>Actinomycetota</taxon>
        <taxon>Actinomycetes</taxon>
        <taxon>Micrococcales</taxon>
        <taxon>Microbacteriaceae</taxon>
        <taxon>Subtercola</taxon>
    </lineage>
</organism>
<dbReference type="EMBL" id="NBXE01000010">
    <property type="protein sequence ID" value="RFA28335.1"/>
    <property type="molecule type" value="Genomic_DNA"/>
</dbReference>
<name>A0A3E0WE89_9MICO</name>
<evidence type="ECO:0000313" key="1">
    <source>
        <dbReference type="EMBL" id="RFA28335.1"/>
    </source>
</evidence>
<comment type="caution">
    <text evidence="1">The sequence shown here is derived from an EMBL/GenBank/DDBJ whole genome shotgun (WGS) entry which is preliminary data.</text>
</comment>
<proteinExistence type="predicted"/>
<sequence length="61" mass="7037">MVPYVVMKVDEYPSLLSMHRTSRMRHTFERRPTTPLLRLTPFPGQVVGWSGCQCELAAFVL</sequence>
<evidence type="ECO:0000313" key="2">
    <source>
        <dbReference type="Proteomes" id="UP000257080"/>
    </source>
</evidence>
<dbReference type="AlphaFoldDB" id="A0A3E0WE89"/>
<gene>
    <name evidence="1" type="ORF">B7R25_04615</name>
</gene>
<dbReference type="Proteomes" id="UP000257080">
    <property type="component" value="Unassembled WGS sequence"/>
</dbReference>
<accession>A0A3E0WE89</accession>
<reference evidence="1 2" key="1">
    <citation type="submission" date="2017-04" db="EMBL/GenBank/DDBJ databases">
        <title>Comparative genome analysis of Subtercola boreus.</title>
        <authorList>
            <person name="Cho Y.-J."/>
            <person name="Cho A."/>
            <person name="Kim O.-S."/>
            <person name="Lee J.-I."/>
        </authorList>
    </citation>
    <scope>NUCLEOTIDE SEQUENCE [LARGE SCALE GENOMIC DNA]</scope>
    <source>
        <strain evidence="1 2">P28004</strain>
    </source>
</reference>